<keyword evidence="4" id="KW-1185">Reference proteome</keyword>
<name>A0ABU2PIX1_9ACTN</name>
<dbReference type="InterPro" id="IPR036388">
    <property type="entry name" value="WH-like_DNA-bd_sf"/>
</dbReference>
<dbReference type="EMBL" id="JAVREU010000021">
    <property type="protein sequence ID" value="MDT0392112.1"/>
    <property type="molecule type" value="Genomic_DNA"/>
</dbReference>
<dbReference type="Gene3D" id="1.10.10.10">
    <property type="entry name" value="Winged helix-like DNA-binding domain superfamily/Winged helix DNA-binding domain"/>
    <property type="match status" value="1"/>
</dbReference>
<accession>A0ABU2PIX1</accession>
<dbReference type="Proteomes" id="UP001183586">
    <property type="component" value="Unassembled WGS sequence"/>
</dbReference>
<dbReference type="SMART" id="SM01012">
    <property type="entry name" value="ANTAR"/>
    <property type="match status" value="1"/>
</dbReference>
<dbReference type="SUPFAM" id="SSF52172">
    <property type="entry name" value="CheY-like"/>
    <property type="match status" value="1"/>
</dbReference>
<dbReference type="InterPro" id="IPR005561">
    <property type="entry name" value="ANTAR"/>
</dbReference>
<sequence>MTTSRAQRSLHQAREDAVPTRLERENAQLRQAVESHATVDQAIGVLVAVHRLTPTAGFDVLREVSQHANIKLHTVAETVIDWALGGSLPQTVGEELDAAVRRRLRAEGEPDRRG</sequence>
<dbReference type="RefSeq" id="WP_311687953.1">
    <property type="nucleotide sequence ID" value="NZ_JAVREU010000021.1"/>
</dbReference>
<organism evidence="3 4">
    <name type="scientific">Streptomyces dubilierae</name>
    <dbReference type="NCBI Taxonomy" id="3075533"/>
    <lineage>
        <taxon>Bacteria</taxon>
        <taxon>Bacillati</taxon>
        <taxon>Actinomycetota</taxon>
        <taxon>Actinomycetes</taxon>
        <taxon>Kitasatosporales</taxon>
        <taxon>Streptomycetaceae</taxon>
        <taxon>Streptomyces</taxon>
    </lineage>
</organism>
<evidence type="ECO:0000259" key="2">
    <source>
        <dbReference type="PROSITE" id="PS50921"/>
    </source>
</evidence>
<reference evidence="4" key="1">
    <citation type="submission" date="2023-07" db="EMBL/GenBank/DDBJ databases">
        <title>30 novel species of actinomycetes from the DSMZ collection.</title>
        <authorList>
            <person name="Nouioui I."/>
        </authorList>
    </citation>
    <scope>NUCLEOTIDE SEQUENCE [LARGE SCALE GENOMIC DNA]</scope>
    <source>
        <strain evidence="4">DSM 41921</strain>
    </source>
</reference>
<proteinExistence type="predicted"/>
<feature type="compositionally biased region" description="Polar residues" evidence="1">
    <location>
        <begin position="1"/>
        <end position="10"/>
    </location>
</feature>
<dbReference type="Pfam" id="PF03861">
    <property type="entry name" value="ANTAR"/>
    <property type="match status" value="1"/>
</dbReference>
<gene>
    <name evidence="3" type="ORF">RM641_32240</name>
</gene>
<feature type="domain" description="ANTAR" evidence="2">
    <location>
        <begin position="19"/>
        <end position="80"/>
    </location>
</feature>
<evidence type="ECO:0000313" key="3">
    <source>
        <dbReference type="EMBL" id="MDT0392112.1"/>
    </source>
</evidence>
<comment type="caution">
    <text evidence="3">The sequence shown here is derived from an EMBL/GenBank/DDBJ whole genome shotgun (WGS) entry which is preliminary data.</text>
</comment>
<evidence type="ECO:0000313" key="4">
    <source>
        <dbReference type="Proteomes" id="UP001183586"/>
    </source>
</evidence>
<feature type="region of interest" description="Disordered" evidence="1">
    <location>
        <begin position="1"/>
        <end position="20"/>
    </location>
</feature>
<protein>
    <submittedName>
        <fullName evidence="3">ANTAR domain-containing protein</fullName>
    </submittedName>
</protein>
<dbReference type="PROSITE" id="PS50921">
    <property type="entry name" value="ANTAR"/>
    <property type="match status" value="1"/>
</dbReference>
<dbReference type="InterPro" id="IPR011006">
    <property type="entry name" value="CheY-like_superfamily"/>
</dbReference>
<evidence type="ECO:0000256" key="1">
    <source>
        <dbReference type="SAM" id="MobiDB-lite"/>
    </source>
</evidence>